<evidence type="ECO:0000313" key="2">
    <source>
        <dbReference type="EMBL" id="NYI98358.1"/>
    </source>
</evidence>
<feature type="domain" description="Metallo-beta-lactamase" evidence="1">
    <location>
        <begin position="23"/>
        <end position="232"/>
    </location>
</feature>
<evidence type="ECO:0000259" key="1">
    <source>
        <dbReference type="SMART" id="SM00849"/>
    </source>
</evidence>
<dbReference type="PANTHER" id="PTHR42951:SF14">
    <property type="entry name" value="METALLO-BETA-LACTAMASE SUPERFAMILY PROTEIN"/>
    <property type="match status" value="1"/>
</dbReference>
<organism evidence="2 3">
    <name type="scientific">Streptomonospora nanhaiensis</name>
    <dbReference type="NCBI Taxonomy" id="1323731"/>
    <lineage>
        <taxon>Bacteria</taxon>
        <taxon>Bacillati</taxon>
        <taxon>Actinomycetota</taxon>
        <taxon>Actinomycetes</taxon>
        <taxon>Streptosporangiales</taxon>
        <taxon>Nocardiopsidaceae</taxon>
        <taxon>Streptomonospora</taxon>
    </lineage>
</organism>
<accession>A0A853BSK3</accession>
<proteinExistence type="predicted"/>
<dbReference type="Proteomes" id="UP000575985">
    <property type="component" value="Unassembled WGS sequence"/>
</dbReference>
<dbReference type="InterPro" id="IPR036866">
    <property type="entry name" value="RibonucZ/Hydroxyglut_hydro"/>
</dbReference>
<dbReference type="InterPro" id="IPR001279">
    <property type="entry name" value="Metallo-B-lactamas"/>
</dbReference>
<sequence>MARTPAFRVVPAADGVFLIRGPAVNWALIADGDALTLIDGGYPAYADAVEASIRAVGRRPADVAAVLVTHGHVDHIGSLARFAARHGAPVYAGAAEVPHVRRAFLQQVTPARILRNAWRPRVPPWVAHLVRAGALRDCRVEAVRPLPPEGPLDVPGRPVPVPTPGHTSGHLCYHLPGRGVLVTGDALVTGHPLSRLAGPQPLPSMFDHDRSAALASMAALRSCAADTLLPGHGPLWRGTPEDAVTRARDRAELVW</sequence>
<reference evidence="2 3" key="1">
    <citation type="submission" date="2020-07" db="EMBL/GenBank/DDBJ databases">
        <title>Sequencing the genomes of 1000 actinobacteria strains.</title>
        <authorList>
            <person name="Klenk H.-P."/>
        </authorList>
    </citation>
    <scope>NUCLEOTIDE SEQUENCE [LARGE SCALE GENOMIC DNA]</scope>
    <source>
        <strain evidence="2 3">DSM 45927</strain>
    </source>
</reference>
<dbReference type="Pfam" id="PF00753">
    <property type="entry name" value="Lactamase_B"/>
    <property type="match status" value="1"/>
</dbReference>
<keyword evidence="2" id="KW-0378">Hydrolase</keyword>
<dbReference type="SUPFAM" id="SSF56281">
    <property type="entry name" value="Metallo-hydrolase/oxidoreductase"/>
    <property type="match status" value="1"/>
</dbReference>
<gene>
    <name evidence="2" type="ORF">HNR12_004635</name>
</gene>
<dbReference type="SMART" id="SM00849">
    <property type="entry name" value="Lactamase_B"/>
    <property type="match status" value="1"/>
</dbReference>
<dbReference type="AlphaFoldDB" id="A0A853BSK3"/>
<dbReference type="InterPro" id="IPR050855">
    <property type="entry name" value="NDM-1-like"/>
</dbReference>
<dbReference type="Gene3D" id="3.60.15.10">
    <property type="entry name" value="Ribonuclease Z/Hydroxyacylglutathione hydrolase-like"/>
    <property type="match status" value="1"/>
</dbReference>
<name>A0A853BSK3_9ACTN</name>
<dbReference type="EMBL" id="JACCFO010000001">
    <property type="protein sequence ID" value="NYI98358.1"/>
    <property type="molecule type" value="Genomic_DNA"/>
</dbReference>
<keyword evidence="3" id="KW-1185">Reference proteome</keyword>
<dbReference type="RefSeq" id="WP_179769521.1">
    <property type="nucleotide sequence ID" value="NZ_JACCFO010000001.1"/>
</dbReference>
<protein>
    <submittedName>
        <fullName evidence="2">Glyoxylase-like metal-dependent hydrolase (Beta-lactamase superfamily II)</fullName>
    </submittedName>
</protein>
<dbReference type="PANTHER" id="PTHR42951">
    <property type="entry name" value="METALLO-BETA-LACTAMASE DOMAIN-CONTAINING"/>
    <property type="match status" value="1"/>
</dbReference>
<dbReference type="CDD" id="cd07721">
    <property type="entry name" value="yflN-like_MBL-fold"/>
    <property type="match status" value="1"/>
</dbReference>
<dbReference type="GO" id="GO:0016787">
    <property type="term" value="F:hydrolase activity"/>
    <property type="evidence" value="ECO:0007669"/>
    <property type="project" value="UniProtKB-KW"/>
</dbReference>
<evidence type="ECO:0000313" key="3">
    <source>
        <dbReference type="Proteomes" id="UP000575985"/>
    </source>
</evidence>
<comment type="caution">
    <text evidence="2">The sequence shown here is derived from an EMBL/GenBank/DDBJ whole genome shotgun (WGS) entry which is preliminary data.</text>
</comment>